<protein>
    <recommendedName>
        <fullName evidence="3">DUF924 domain-containing protein</fullName>
    </recommendedName>
</protein>
<evidence type="ECO:0000313" key="1">
    <source>
        <dbReference type="EMBL" id="AHE56200.1"/>
    </source>
</evidence>
<dbReference type="InterPro" id="IPR010323">
    <property type="entry name" value="DUF924"/>
</dbReference>
<organism evidence="1 2">
    <name type="scientific">Sphingomonas sanxanigenens DSM 19645 = NX02</name>
    <dbReference type="NCBI Taxonomy" id="1123269"/>
    <lineage>
        <taxon>Bacteria</taxon>
        <taxon>Pseudomonadati</taxon>
        <taxon>Pseudomonadota</taxon>
        <taxon>Alphaproteobacteria</taxon>
        <taxon>Sphingomonadales</taxon>
        <taxon>Sphingomonadaceae</taxon>
        <taxon>Sphingomonas</taxon>
    </lineage>
</organism>
<name>W0AKJ2_9SPHN</name>
<dbReference type="STRING" id="1123269.NX02_22910"/>
<dbReference type="SUPFAM" id="SSF48452">
    <property type="entry name" value="TPR-like"/>
    <property type="match status" value="1"/>
</dbReference>
<accession>W0AKJ2</accession>
<dbReference type="Pfam" id="PF06041">
    <property type="entry name" value="DUF924"/>
    <property type="match status" value="1"/>
</dbReference>
<dbReference type="InterPro" id="IPR011990">
    <property type="entry name" value="TPR-like_helical_dom_sf"/>
</dbReference>
<dbReference type="Gene3D" id="1.25.40.10">
    <property type="entry name" value="Tetratricopeptide repeat domain"/>
    <property type="match status" value="1"/>
</dbReference>
<dbReference type="Gene3D" id="1.20.58.320">
    <property type="entry name" value="TPR-like"/>
    <property type="match status" value="1"/>
</dbReference>
<dbReference type="AlphaFoldDB" id="W0AKJ2"/>
<dbReference type="EMBL" id="CP006644">
    <property type="protein sequence ID" value="AHE56200.1"/>
    <property type="molecule type" value="Genomic_DNA"/>
</dbReference>
<sequence>MTDATAVQDGTREILDYWLREVGAAGWWKRSDATDATITERFEPLWKAWRSRTAASFLGSAEEALAGVILFDQFSRNIFRGHADAFSTDALAIAIARGAIDKGYDDAVGADERIFFYLPFQHSEAIGDQQRSIALFTALGQDEPLAFARKHHDVIARFGRFPRRNAVLGRHDRPGEAEAATEGADW</sequence>
<dbReference type="Proteomes" id="UP000018851">
    <property type="component" value="Chromosome"/>
</dbReference>
<dbReference type="OrthoDB" id="7593450at2"/>
<proteinExistence type="predicted"/>
<dbReference type="KEGG" id="ssan:NX02_22910"/>
<evidence type="ECO:0000313" key="2">
    <source>
        <dbReference type="Proteomes" id="UP000018851"/>
    </source>
</evidence>
<gene>
    <name evidence="1" type="ORF">NX02_22910</name>
</gene>
<reference evidence="1 2" key="1">
    <citation type="submission" date="2013-07" db="EMBL/GenBank/DDBJ databases">
        <title>Completed genome of Sphingomonas sanxanigenens NX02.</title>
        <authorList>
            <person name="Ma T."/>
            <person name="Huang H."/>
            <person name="Wu M."/>
            <person name="Li X."/>
            <person name="Li G."/>
        </authorList>
    </citation>
    <scope>NUCLEOTIDE SEQUENCE [LARGE SCALE GENOMIC DNA]</scope>
    <source>
        <strain evidence="1 2">NX02</strain>
    </source>
</reference>
<dbReference type="eggNOG" id="COG3803">
    <property type="taxonomic scope" value="Bacteria"/>
</dbReference>
<dbReference type="RefSeq" id="WP_025294325.1">
    <property type="nucleotide sequence ID" value="NZ_CP006644.1"/>
</dbReference>
<dbReference type="HOGENOM" id="CLU_065010_2_0_5"/>
<keyword evidence="2" id="KW-1185">Reference proteome</keyword>
<dbReference type="PATRIC" id="fig|1123269.5.peg.4480"/>
<evidence type="ECO:0008006" key="3">
    <source>
        <dbReference type="Google" id="ProtNLM"/>
    </source>
</evidence>